<comment type="caution">
    <text evidence="1">The sequence shown here is derived from an EMBL/GenBank/DDBJ whole genome shotgun (WGS) entry which is preliminary data.</text>
</comment>
<dbReference type="EMBL" id="JAHQIW010006175">
    <property type="protein sequence ID" value="KAJ1368388.1"/>
    <property type="molecule type" value="Genomic_DNA"/>
</dbReference>
<accession>A0AAD5R2W1</accession>
<reference evidence="1" key="1">
    <citation type="submission" date="2021-06" db="EMBL/GenBank/DDBJ databases">
        <title>Parelaphostrongylus tenuis whole genome reference sequence.</title>
        <authorList>
            <person name="Garwood T.J."/>
            <person name="Larsen P.A."/>
            <person name="Fountain-Jones N.M."/>
            <person name="Garbe J.R."/>
            <person name="Macchietto M.G."/>
            <person name="Kania S.A."/>
            <person name="Gerhold R.W."/>
            <person name="Richards J.E."/>
            <person name="Wolf T.M."/>
        </authorList>
    </citation>
    <scope>NUCLEOTIDE SEQUENCE</scope>
    <source>
        <strain evidence="1">MNPRO001-30</strain>
        <tissue evidence="1">Meninges</tissue>
    </source>
</reference>
<evidence type="ECO:0000313" key="1">
    <source>
        <dbReference type="EMBL" id="KAJ1368388.1"/>
    </source>
</evidence>
<gene>
    <name evidence="1" type="ORF">KIN20_029513</name>
</gene>
<dbReference type="AlphaFoldDB" id="A0AAD5R2W1"/>
<name>A0AAD5R2W1_PARTN</name>
<evidence type="ECO:0000313" key="2">
    <source>
        <dbReference type="Proteomes" id="UP001196413"/>
    </source>
</evidence>
<protein>
    <submittedName>
        <fullName evidence="1">Uncharacterized protein</fullName>
    </submittedName>
</protein>
<dbReference type="Proteomes" id="UP001196413">
    <property type="component" value="Unassembled WGS sequence"/>
</dbReference>
<organism evidence="1 2">
    <name type="scientific">Parelaphostrongylus tenuis</name>
    <name type="common">Meningeal worm</name>
    <dbReference type="NCBI Taxonomy" id="148309"/>
    <lineage>
        <taxon>Eukaryota</taxon>
        <taxon>Metazoa</taxon>
        <taxon>Ecdysozoa</taxon>
        <taxon>Nematoda</taxon>
        <taxon>Chromadorea</taxon>
        <taxon>Rhabditida</taxon>
        <taxon>Rhabditina</taxon>
        <taxon>Rhabditomorpha</taxon>
        <taxon>Strongyloidea</taxon>
        <taxon>Metastrongylidae</taxon>
        <taxon>Parelaphostrongylus</taxon>
    </lineage>
</organism>
<proteinExistence type="predicted"/>
<keyword evidence="2" id="KW-1185">Reference proteome</keyword>
<sequence length="52" mass="5943">MEAKPDPCGVVFDVYMRLQRIEKTMKSAIEYSKCSMIHDACEGNLSTRSTDR</sequence>